<sequence>MLKNLTHLVSLTNSTNLSMQMDFNLLIGVLLATSSSAFIGASFIIKKKGLLKVSRNSELRAGRGGYAYLREWLWWVGLIMMALGEAANFTAYAFAPPILVTPLGALSVIVTAILAAYFLNECLNTIGKIGCLLCIVGSVVIILHAPGEGELPNLHTVTTYIFSPLFLIYAISAIIISLVLIIHIAPRYGNTNILVYISICSLIGSLTVVMTKCLSVALRLTIEGDNQFGQLTGWLFLLGMLVTLLTQMNYLNRALDMFNTSIVTPIYYVLFTSLTIIASAIFLREYQLIGLRDWVGIICGFGTIICGIFLLNTFKDLDLSKFKIVITKESLEQKKELLESI</sequence>
<dbReference type="EMBL" id="JAKMXF010000308">
    <property type="protein sequence ID" value="KAI6651053.1"/>
    <property type="molecule type" value="Genomic_DNA"/>
</dbReference>
<keyword evidence="3 6" id="KW-0812">Transmembrane</keyword>
<gene>
    <name evidence="7" type="ORF">LOD99_5630</name>
</gene>
<dbReference type="InterPro" id="IPR008521">
    <property type="entry name" value="Mg_trans_NIPA"/>
</dbReference>
<name>A0AAV7JQT1_9METZ</name>
<proteinExistence type="inferred from homology"/>
<feature type="transmembrane region" description="Helical" evidence="6">
    <location>
        <begin position="294"/>
        <end position="314"/>
    </location>
</feature>
<dbReference type="Proteomes" id="UP001165289">
    <property type="component" value="Unassembled WGS sequence"/>
</dbReference>
<feature type="transmembrane region" description="Helical" evidence="6">
    <location>
        <begin position="126"/>
        <end position="145"/>
    </location>
</feature>
<dbReference type="SUPFAM" id="SSF103481">
    <property type="entry name" value="Multidrug resistance efflux transporter EmrE"/>
    <property type="match status" value="1"/>
</dbReference>
<evidence type="ECO:0000256" key="4">
    <source>
        <dbReference type="ARBA" id="ARBA00022989"/>
    </source>
</evidence>
<reference evidence="7 8" key="1">
    <citation type="journal article" date="2023" name="BMC Biol.">
        <title>The compact genome of the sponge Oopsacas minuta (Hexactinellida) is lacking key metazoan core genes.</title>
        <authorList>
            <person name="Santini S."/>
            <person name="Schenkelaars Q."/>
            <person name="Jourda C."/>
            <person name="Duchesne M."/>
            <person name="Belahbib H."/>
            <person name="Rocher C."/>
            <person name="Selva M."/>
            <person name="Riesgo A."/>
            <person name="Vervoort M."/>
            <person name="Leys S.P."/>
            <person name="Kodjabachian L."/>
            <person name="Le Bivic A."/>
            <person name="Borchiellini C."/>
            <person name="Claverie J.M."/>
            <person name="Renard E."/>
        </authorList>
    </citation>
    <scope>NUCLEOTIDE SEQUENCE [LARGE SCALE GENOMIC DNA]</scope>
    <source>
        <strain evidence="7">SPO-2</strain>
    </source>
</reference>
<comment type="similarity">
    <text evidence="2">Belongs to the NIPA family.</text>
</comment>
<feature type="transmembrane region" description="Helical" evidence="6">
    <location>
        <begin position="23"/>
        <end position="45"/>
    </location>
</feature>
<accession>A0AAV7JQT1</accession>
<comment type="subcellular location">
    <subcellularLocation>
        <location evidence="1">Membrane</location>
        <topology evidence="1">Multi-pass membrane protein</topology>
    </subcellularLocation>
</comment>
<evidence type="ECO:0000256" key="3">
    <source>
        <dbReference type="ARBA" id="ARBA00022692"/>
    </source>
</evidence>
<keyword evidence="5 6" id="KW-0472">Membrane</keyword>
<evidence type="ECO:0000256" key="6">
    <source>
        <dbReference type="SAM" id="Phobius"/>
    </source>
</evidence>
<dbReference type="InterPro" id="IPR037185">
    <property type="entry name" value="EmrE-like"/>
</dbReference>
<evidence type="ECO:0000256" key="2">
    <source>
        <dbReference type="ARBA" id="ARBA00007230"/>
    </source>
</evidence>
<feature type="transmembrane region" description="Helical" evidence="6">
    <location>
        <begin position="262"/>
        <end position="282"/>
    </location>
</feature>
<evidence type="ECO:0000313" key="8">
    <source>
        <dbReference type="Proteomes" id="UP001165289"/>
    </source>
</evidence>
<dbReference type="AlphaFoldDB" id="A0AAV7JQT1"/>
<evidence type="ECO:0000256" key="1">
    <source>
        <dbReference type="ARBA" id="ARBA00004141"/>
    </source>
</evidence>
<protein>
    <submittedName>
        <fullName evidence="7">Magnesium transporter NIPA2-like isoform X2</fullName>
    </submittedName>
</protein>
<dbReference type="PANTHER" id="PTHR12570">
    <property type="match status" value="1"/>
</dbReference>
<dbReference type="GO" id="GO:0015095">
    <property type="term" value="F:magnesium ion transmembrane transporter activity"/>
    <property type="evidence" value="ECO:0007669"/>
    <property type="project" value="InterPro"/>
</dbReference>
<evidence type="ECO:0000313" key="7">
    <source>
        <dbReference type="EMBL" id="KAI6651053.1"/>
    </source>
</evidence>
<keyword evidence="8" id="KW-1185">Reference proteome</keyword>
<keyword evidence="4 6" id="KW-1133">Transmembrane helix</keyword>
<dbReference type="PANTHER" id="PTHR12570:SF92">
    <property type="entry name" value="SPICHTHYIN, ISOFORM B"/>
    <property type="match status" value="1"/>
</dbReference>
<feature type="transmembrane region" description="Helical" evidence="6">
    <location>
        <begin position="157"/>
        <end position="181"/>
    </location>
</feature>
<dbReference type="GO" id="GO:0016020">
    <property type="term" value="C:membrane"/>
    <property type="evidence" value="ECO:0007669"/>
    <property type="project" value="UniProtKB-SubCell"/>
</dbReference>
<feature type="transmembrane region" description="Helical" evidence="6">
    <location>
        <begin position="193"/>
        <end position="211"/>
    </location>
</feature>
<feature type="transmembrane region" description="Helical" evidence="6">
    <location>
        <begin position="100"/>
        <end position="119"/>
    </location>
</feature>
<evidence type="ECO:0000256" key="5">
    <source>
        <dbReference type="ARBA" id="ARBA00023136"/>
    </source>
</evidence>
<feature type="transmembrane region" description="Helical" evidence="6">
    <location>
        <begin position="72"/>
        <end position="94"/>
    </location>
</feature>
<dbReference type="Pfam" id="PF05653">
    <property type="entry name" value="Mg_trans_NIPA"/>
    <property type="match status" value="1"/>
</dbReference>
<feature type="transmembrane region" description="Helical" evidence="6">
    <location>
        <begin position="231"/>
        <end position="250"/>
    </location>
</feature>
<organism evidence="7 8">
    <name type="scientific">Oopsacas minuta</name>
    <dbReference type="NCBI Taxonomy" id="111878"/>
    <lineage>
        <taxon>Eukaryota</taxon>
        <taxon>Metazoa</taxon>
        <taxon>Porifera</taxon>
        <taxon>Hexactinellida</taxon>
        <taxon>Hexasterophora</taxon>
        <taxon>Lyssacinosida</taxon>
        <taxon>Leucopsacidae</taxon>
        <taxon>Oopsacas</taxon>
    </lineage>
</organism>
<comment type="caution">
    <text evidence="7">The sequence shown here is derived from an EMBL/GenBank/DDBJ whole genome shotgun (WGS) entry which is preliminary data.</text>
</comment>